<gene>
    <name evidence="1" type="ORF">BLL42_14355</name>
</gene>
<evidence type="ECO:0000313" key="1">
    <source>
        <dbReference type="EMBL" id="APC16855.1"/>
    </source>
</evidence>
<dbReference type="Proteomes" id="UP000182567">
    <property type="component" value="Chromosome"/>
</dbReference>
<proteinExistence type="predicted"/>
<evidence type="ECO:0000313" key="2">
    <source>
        <dbReference type="Proteomes" id="UP000182567"/>
    </source>
</evidence>
<sequence length="179" mass="19977">MFSNTVTLKTEMPAEFSVHATAYYHPVFSSVCFLPDDYAGDPNPDKKRFSSRSHATAHTSEFEVPLYVSVEGCVIGISHFTFLIFDMRETNQKKLGVASAELSVDTRLDDGNHPAPTPDEQVISVSCRYEDLEHSSVFQQELMCKGLDTNSKVLGMPHMKQLQGRTLRLKVSVADTTLE</sequence>
<dbReference type="EMBL" id="CP017886">
    <property type="protein sequence ID" value="APC16855.1"/>
    <property type="molecule type" value="Genomic_DNA"/>
</dbReference>
<organism evidence="1 2">
    <name type="scientific">Pseudomonas frederiksbergensis</name>
    <dbReference type="NCBI Taxonomy" id="104087"/>
    <lineage>
        <taxon>Bacteria</taxon>
        <taxon>Pseudomonadati</taxon>
        <taxon>Pseudomonadota</taxon>
        <taxon>Gammaproteobacteria</taxon>
        <taxon>Pseudomonadales</taxon>
        <taxon>Pseudomonadaceae</taxon>
        <taxon>Pseudomonas</taxon>
    </lineage>
</organism>
<protein>
    <submittedName>
        <fullName evidence="1">Uncharacterized protein</fullName>
    </submittedName>
</protein>
<dbReference type="AlphaFoldDB" id="A0A1J0ELL9"/>
<name>A0A1J0ELL9_9PSED</name>
<reference evidence="2" key="1">
    <citation type="submission" date="2016-10" db="EMBL/GenBank/DDBJ databases">
        <title>Pseudomonas frederiksbergensis ERGS4:02 complete genome.</title>
        <authorList>
            <person name="Kumar R."/>
            <person name="Acharya V."/>
            <person name="Singh D."/>
        </authorList>
    </citation>
    <scope>NUCLEOTIDE SEQUENCE [LARGE SCALE GENOMIC DNA]</scope>
    <source>
        <strain evidence="2">ERGS4:02</strain>
    </source>
</reference>
<accession>A0A1J0ELL9</accession>